<reference evidence="2" key="2">
    <citation type="submission" date="2020-11" db="EMBL/GenBank/DDBJ databases">
        <authorList>
            <consortium name="NCBI Pathogen Detection Project"/>
        </authorList>
    </citation>
    <scope>NUCLEOTIDE SEQUENCE</scope>
    <source>
        <strain evidence="2">R404</strain>
    </source>
</reference>
<gene>
    <name evidence="2" type="ORF">I8Y21_006023</name>
</gene>
<dbReference type="PROSITE" id="PS51702">
    <property type="entry name" value="HTH_MU"/>
    <property type="match status" value="1"/>
</dbReference>
<dbReference type="AlphaFoldDB" id="A0AAN5RGU9"/>
<evidence type="ECO:0000313" key="2">
    <source>
        <dbReference type="EMBL" id="HAT1685188.1"/>
    </source>
</evidence>
<accession>A0AAN5RGU9</accession>
<dbReference type="InterPro" id="IPR036388">
    <property type="entry name" value="WH-like_DNA-bd_sf"/>
</dbReference>
<dbReference type="Pfam" id="PF02316">
    <property type="entry name" value="HTH_Tnp_Mu_1"/>
    <property type="match status" value="1"/>
</dbReference>
<reference evidence="2" key="1">
    <citation type="journal article" date="2018" name="Genome Biol.">
        <title>SKESA: strategic k-mer extension for scrupulous assemblies.</title>
        <authorList>
            <person name="Souvorov A."/>
            <person name="Agarwala R."/>
            <person name="Lipman D.J."/>
        </authorList>
    </citation>
    <scope>NUCLEOTIDE SEQUENCE</scope>
    <source>
        <strain evidence="2">R404</strain>
    </source>
</reference>
<dbReference type="Proteomes" id="UP000856143">
    <property type="component" value="Unassembled WGS sequence"/>
</dbReference>
<protein>
    <recommendedName>
        <fullName evidence="1">HTH Mu-type domain-containing protein</fullName>
    </recommendedName>
</protein>
<sequence length="133" mass="14874">MVAQKEWFTAAELAGLPGLARDKSSVNRKANKEDWVRRQRKGIKGVAFEFHISSLPLETRTALGQDTVLPVNEEIDFDVLVKIIESVETLLSMRKSSVSAAKKAKIIVLIYKHFKDKGFIDDSLMKDATDLVA</sequence>
<dbReference type="Gene3D" id="1.10.10.10">
    <property type="entry name" value="Winged helix-like DNA-binding domain superfamily/Winged helix DNA-binding domain"/>
    <property type="match status" value="1"/>
</dbReference>
<feature type="domain" description="HTH Mu-type" evidence="1">
    <location>
        <begin position="4"/>
        <end position="71"/>
    </location>
</feature>
<evidence type="ECO:0000313" key="3">
    <source>
        <dbReference type="Proteomes" id="UP000856143"/>
    </source>
</evidence>
<comment type="caution">
    <text evidence="2">The sequence shown here is derived from an EMBL/GenBank/DDBJ whole genome shotgun (WGS) entry which is preliminary data.</text>
</comment>
<evidence type="ECO:0000259" key="1">
    <source>
        <dbReference type="PROSITE" id="PS51702"/>
    </source>
</evidence>
<proteinExistence type="predicted"/>
<dbReference type="InterPro" id="IPR009061">
    <property type="entry name" value="DNA-bd_dom_put_sf"/>
</dbReference>
<dbReference type="EMBL" id="DACSEO010000157">
    <property type="protein sequence ID" value="HAT1685188.1"/>
    <property type="molecule type" value="Genomic_DNA"/>
</dbReference>
<dbReference type="SUPFAM" id="SSF46955">
    <property type="entry name" value="Putative DNA-binding domain"/>
    <property type="match status" value="1"/>
</dbReference>
<name>A0AAN5RGU9_KLEOX</name>
<dbReference type="GO" id="GO:0003677">
    <property type="term" value="F:DNA binding"/>
    <property type="evidence" value="ECO:0007669"/>
    <property type="project" value="InterPro"/>
</dbReference>
<organism evidence="2 3">
    <name type="scientific">Klebsiella oxytoca</name>
    <dbReference type="NCBI Taxonomy" id="571"/>
    <lineage>
        <taxon>Bacteria</taxon>
        <taxon>Pseudomonadati</taxon>
        <taxon>Pseudomonadota</taxon>
        <taxon>Gammaproteobacteria</taxon>
        <taxon>Enterobacterales</taxon>
        <taxon>Enterobacteriaceae</taxon>
        <taxon>Klebsiella/Raoultella group</taxon>
        <taxon>Klebsiella</taxon>
    </lineage>
</organism>
<dbReference type="InterPro" id="IPR003314">
    <property type="entry name" value="Mu-type_HTH"/>
</dbReference>